<comment type="similarity">
    <text evidence="1">Belongs to the transferase hexapeptide repeat family.</text>
</comment>
<gene>
    <name evidence="6" type="ordered locus">FRAAL6257</name>
</gene>
<organism evidence="6 7">
    <name type="scientific">Frankia alni (strain DSM 45986 / CECT 9034 / ACN14a)</name>
    <dbReference type="NCBI Taxonomy" id="326424"/>
    <lineage>
        <taxon>Bacteria</taxon>
        <taxon>Bacillati</taxon>
        <taxon>Actinomycetota</taxon>
        <taxon>Actinomycetes</taxon>
        <taxon>Frankiales</taxon>
        <taxon>Frankiaceae</taxon>
        <taxon>Frankia</taxon>
    </lineage>
</organism>
<feature type="region of interest" description="Disordered" evidence="5">
    <location>
        <begin position="1"/>
        <end position="58"/>
    </location>
</feature>
<evidence type="ECO:0000256" key="1">
    <source>
        <dbReference type="ARBA" id="ARBA00007274"/>
    </source>
</evidence>
<dbReference type="InterPro" id="IPR001451">
    <property type="entry name" value="Hexapep"/>
</dbReference>
<dbReference type="PROSITE" id="PS00101">
    <property type="entry name" value="HEXAPEP_TRANSFERASES"/>
    <property type="match status" value="1"/>
</dbReference>
<dbReference type="InterPro" id="IPR018357">
    <property type="entry name" value="Hexapep_transf_CS"/>
</dbReference>
<keyword evidence="3" id="KW-0677">Repeat</keyword>
<protein>
    <submittedName>
        <fullName evidence="6">Serine O-acetyltransferase</fullName>
        <ecNumber evidence="6">2.3.1.30</ecNumber>
    </submittedName>
</protein>
<keyword evidence="2 6" id="KW-0808">Transferase</keyword>
<accession>Q0RCE5</accession>
<dbReference type="Gene3D" id="2.160.10.10">
    <property type="entry name" value="Hexapeptide repeat proteins"/>
    <property type="match status" value="1"/>
</dbReference>
<dbReference type="Pfam" id="PF00132">
    <property type="entry name" value="Hexapep"/>
    <property type="match status" value="1"/>
</dbReference>
<reference evidence="6 7" key="1">
    <citation type="journal article" date="2007" name="Genome Res.">
        <title>Genome characteristics of facultatively symbiotic Frankia sp. strains reflect host range and host plant biogeography.</title>
        <authorList>
            <person name="Normand P."/>
            <person name="Lapierre P."/>
            <person name="Tisa L.S."/>
            <person name="Gogarten J.P."/>
            <person name="Alloisio N."/>
            <person name="Bagnarol E."/>
            <person name="Bassi C.A."/>
            <person name="Berry A.M."/>
            <person name="Bickhart D.M."/>
            <person name="Choisne N."/>
            <person name="Couloux A."/>
            <person name="Cournoyer B."/>
            <person name="Cruveiller S."/>
            <person name="Daubin V."/>
            <person name="Demange N."/>
            <person name="Francino M.P."/>
            <person name="Goltsman E."/>
            <person name="Huang Y."/>
            <person name="Kopp O.R."/>
            <person name="Labarre L."/>
            <person name="Lapidus A."/>
            <person name="Lavire C."/>
            <person name="Marechal J."/>
            <person name="Martinez M."/>
            <person name="Mastronunzio J.E."/>
            <person name="Mullin B.C."/>
            <person name="Niemann J."/>
            <person name="Pujic P."/>
            <person name="Rawnsley T."/>
            <person name="Rouy Z."/>
            <person name="Schenowitz C."/>
            <person name="Sellstedt A."/>
            <person name="Tavares F."/>
            <person name="Tomkins J.P."/>
            <person name="Vallenet D."/>
            <person name="Valverde C."/>
            <person name="Wall L.G."/>
            <person name="Wang Y."/>
            <person name="Medigue C."/>
            <person name="Benson D.R."/>
        </authorList>
    </citation>
    <scope>NUCLEOTIDE SEQUENCE [LARGE SCALE GENOMIC DNA]</scope>
    <source>
        <strain evidence="7">DSM 45986 / CECT 9034 / ACN14a</strain>
    </source>
</reference>
<evidence type="ECO:0000256" key="4">
    <source>
        <dbReference type="ARBA" id="ARBA00023315"/>
    </source>
</evidence>
<evidence type="ECO:0000313" key="7">
    <source>
        <dbReference type="Proteomes" id="UP000000657"/>
    </source>
</evidence>
<keyword evidence="7" id="KW-1185">Reference proteome</keyword>
<dbReference type="EC" id="2.3.1.30" evidence="6"/>
<sequence>MTCASTSRSSAVSTEAGAARNGTAPREPGSPPPTPNGSTAHGPAPGTPGGDAETDRREASELGLREILREDLRRHYGSFAHPGLHVLAVYRLGQWRRTRRQPLRAALTVVYKVLNNLVIRNLYGVELSEMARLGRRVHIGHHQTILIPPFCEIGDDCTLRHNLTIGYAGGSASPRDVPRIGARVELAPGVHLLGAITIGDDARIGPGSIVMTDVPAGSTVFAAPARVMKPPTP</sequence>
<keyword evidence="4 6" id="KW-0012">Acyltransferase</keyword>
<dbReference type="SUPFAM" id="SSF51161">
    <property type="entry name" value="Trimeric LpxA-like enzymes"/>
    <property type="match status" value="1"/>
</dbReference>
<dbReference type="PANTHER" id="PTHR42811">
    <property type="entry name" value="SERINE ACETYLTRANSFERASE"/>
    <property type="match status" value="1"/>
</dbReference>
<proteinExistence type="inferred from homology"/>
<evidence type="ECO:0000256" key="5">
    <source>
        <dbReference type="SAM" id="MobiDB-lite"/>
    </source>
</evidence>
<dbReference type="Proteomes" id="UP000000657">
    <property type="component" value="Chromosome"/>
</dbReference>
<dbReference type="InterPro" id="IPR045304">
    <property type="entry name" value="LbH_SAT"/>
</dbReference>
<dbReference type="GO" id="GO:0009001">
    <property type="term" value="F:serine O-acetyltransferase activity"/>
    <property type="evidence" value="ECO:0007669"/>
    <property type="project" value="UniProtKB-EC"/>
</dbReference>
<name>Q0RCE5_FRAAA</name>
<feature type="compositionally biased region" description="Polar residues" evidence="5">
    <location>
        <begin position="1"/>
        <end position="13"/>
    </location>
</feature>
<dbReference type="eggNOG" id="COG1045">
    <property type="taxonomic scope" value="Bacteria"/>
</dbReference>
<dbReference type="CDD" id="cd03354">
    <property type="entry name" value="LbH_SAT"/>
    <property type="match status" value="1"/>
</dbReference>
<dbReference type="HOGENOM" id="CLU_051638_10_2_11"/>
<dbReference type="EMBL" id="CT573213">
    <property type="protein sequence ID" value="CAJ64880.1"/>
    <property type="molecule type" value="Genomic_DNA"/>
</dbReference>
<dbReference type="AlphaFoldDB" id="Q0RCE5"/>
<dbReference type="STRING" id="326424.FRAAL6257"/>
<evidence type="ECO:0000313" key="6">
    <source>
        <dbReference type="EMBL" id="CAJ64880.1"/>
    </source>
</evidence>
<evidence type="ECO:0000256" key="3">
    <source>
        <dbReference type="ARBA" id="ARBA00022737"/>
    </source>
</evidence>
<dbReference type="KEGG" id="fal:FRAAL6257"/>
<evidence type="ECO:0000256" key="2">
    <source>
        <dbReference type="ARBA" id="ARBA00022679"/>
    </source>
</evidence>
<dbReference type="InterPro" id="IPR011004">
    <property type="entry name" value="Trimer_LpxA-like_sf"/>
</dbReference>